<evidence type="ECO:0000256" key="1">
    <source>
        <dbReference type="SAM" id="MobiDB-lite"/>
    </source>
</evidence>
<sequence length="272" mass="30518">MSSTPKLPLENGGQPAAPLQPEHIHPALWRAHQLGSDTTARIPSGFVELDQQLPGGGWPTRNLIELLLKHQGIGELRFLMPVLRRLSLEERKLVMVAPPHLPLTPVFEQYGVNLKQLTLVQTSKPQDRLWAVEQLLRSDAFGALLVWLPEDRQLVSPTTLRRLQYQSSRSAGLSFVFRPLHAQHQPSPASLRLCLTAQSPHRLRVHLIKRRGPVMEHPLSIALPTPHSALPGLMLEHELNATIGPRSQEVYGALDRREIHTHTPGKPQQTLF</sequence>
<comment type="caution">
    <text evidence="2">The sequence shown here is derived from an EMBL/GenBank/DDBJ whole genome shotgun (WGS) entry which is preliminary data.</text>
</comment>
<dbReference type="InterPro" id="IPR027417">
    <property type="entry name" value="P-loop_NTPase"/>
</dbReference>
<accession>A0ABT1WE80</accession>
<gene>
    <name evidence="2" type="primary">imuA</name>
    <name evidence="2" type="ORF">NQT62_05195</name>
</gene>
<protein>
    <submittedName>
        <fullName evidence="2">Translesion DNA synthesis-associated protein ImuA</fullName>
    </submittedName>
</protein>
<proteinExistence type="predicted"/>
<dbReference type="InterPro" id="IPR047610">
    <property type="entry name" value="ImuA_translesion"/>
</dbReference>
<name>A0ABT1WE80_9BURK</name>
<organism evidence="2 3">
    <name type="scientific">Limnobacter humi</name>
    <dbReference type="NCBI Taxonomy" id="1778671"/>
    <lineage>
        <taxon>Bacteria</taxon>
        <taxon>Pseudomonadati</taxon>
        <taxon>Pseudomonadota</taxon>
        <taxon>Betaproteobacteria</taxon>
        <taxon>Burkholderiales</taxon>
        <taxon>Burkholderiaceae</taxon>
        <taxon>Limnobacter</taxon>
    </lineage>
</organism>
<evidence type="ECO:0000313" key="2">
    <source>
        <dbReference type="EMBL" id="MCQ8895833.1"/>
    </source>
</evidence>
<reference evidence="2 3" key="1">
    <citation type="submission" date="2022-07" db="EMBL/GenBank/DDBJ databases">
        <authorList>
            <person name="Xamxidin M."/>
            <person name="Wu M."/>
        </authorList>
    </citation>
    <scope>NUCLEOTIDE SEQUENCE [LARGE SCALE GENOMIC DNA]</scope>
    <source>
        <strain evidence="2 3">NBRC 111650</strain>
    </source>
</reference>
<evidence type="ECO:0000313" key="3">
    <source>
        <dbReference type="Proteomes" id="UP001204142"/>
    </source>
</evidence>
<dbReference type="EMBL" id="JANIGO010000002">
    <property type="protein sequence ID" value="MCQ8895833.1"/>
    <property type="molecule type" value="Genomic_DNA"/>
</dbReference>
<dbReference type="NCBIfam" id="NF033429">
    <property type="entry name" value="ImuA_translesion"/>
    <property type="match status" value="1"/>
</dbReference>
<dbReference type="Gene3D" id="3.40.50.300">
    <property type="entry name" value="P-loop containing nucleotide triphosphate hydrolases"/>
    <property type="match status" value="1"/>
</dbReference>
<dbReference type="SUPFAM" id="SSF52540">
    <property type="entry name" value="P-loop containing nucleoside triphosphate hydrolases"/>
    <property type="match status" value="1"/>
</dbReference>
<feature type="region of interest" description="Disordered" evidence="1">
    <location>
        <begin position="1"/>
        <end position="20"/>
    </location>
</feature>
<dbReference type="RefSeq" id="WP_256763600.1">
    <property type="nucleotide sequence ID" value="NZ_JANIGO010000002.1"/>
</dbReference>
<keyword evidence="3" id="KW-1185">Reference proteome</keyword>
<dbReference type="Proteomes" id="UP001204142">
    <property type="component" value="Unassembled WGS sequence"/>
</dbReference>